<dbReference type="Gramene" id="OMERI12G12270.3">
    <property type="protein sequence ID" value="OMERI12G12270.3"/>
    <property type="gene ID" value="OMERI12G12270"/>
</dbReference>
<proteinExistence type="predicted"/>
<sequence length="130" mass="14266">MNVEAVASALCAADRDGFDVRTVVCSVQTYRGTVAAPMRPPSQAYTDDEKDIEVASPWRTGRPKGRKALPLLKRRAVGTWGTADTTTSSRIHASNLQLVVAIDLRHAQEKVLVSGEEMKSLSDTEKRNRK</sequence>
<name>A0A0E0FDP0_9ORYZ</name>
<organism evidence="1">
    <name type="scientific">Oryza meridionalis</name>
    <dbReference type="NCBI Taxonomy" id="40149"/>
    <lineage>
        <taxon>Eukaryota</taxon>
        <taxon>Viridiplantae</taxon>
        <taxon>Streptophyta</taxon>
        <taxon>Embryophyta</taxon>
        <taxon>Tracheophyta</taxon>
        <taxon>Spermatophyta</taxon>
        <taxon>Magnoliopsida</taxon>
        <taxon>Liliopsida</taxon>
        <taxon>Poales</taxon>
        <taxon>Poaceae</taxon>
        <taxon>BOP clade</taxon>
        <taxon>Oryzoideae</taxon>
        <taxon>Oryzeae</taxon>
        <taxon>Oryzinae</taxon>
        <taxon>Oryza</taxon>
    </lineage>
</organism>
<reference evidence="1" key="1">
    <citation type="submission" date="2015-04" db="UniProtKB">
        <authorList>
            <consortium name="EnsemblPlants"/>
        </authorList>
    </citation>
    <scope>IDENTIFICATION</scope>
</reference>
<protein>
    <submittedName>
        <fullName evidence="1">Uncharacterized protein</fullName>
    </submittedName>
</protein>
<reference evidence="1" key="2">
    <citation type="submission" date="2018-05" db="EMBL/GenBank/DDBJ databases">
        <title>OmerRS3 (Oryza meridionalis Reference Sequence Version 3).</title>
        <authorList>
            <person name="Zhang J."/>
            <person name="Kudrna D."/>
            <person name="Lee S."/>
            <person name="Talag J."/>
            <person name="Welchert J."/>
            <person name="Wing R.A."/>
        </authorList>
    </citation>
    <scope>NUCLEOTIDE SEQUENCE [LARGE SCALE GENOMIC DNA]</scope>
    <source>
        <strain evidence="1">cv. OR44</strain>
    </source>
</reference>
<dbReference type="AlphaFoldDB" id="A0A0E0FDP0"/>
<dbReference type="HOGENOM" id="CLU_1941444_0_0_1"/>
<keyword evidence="2" id="KW-1185">Reference proteome</keyword>
<evidence type="ECO:0000313" key="1">
    <source>
        <dbReference type="EnsemblPlants" id="OMERI12G12270.3"/>
    </source>
</evidence>
<dbReference type="EnsemblPlants" id="OMERI12G12270.3">
    <property type="protein sequence ID" value="OMERI12G12270.3"/>
    <property type="gene ID" value="OMERI12G12270"/>
</dbReference>
<accession>A0A0E0FDP0</accession>
<evidence type="ECO:0000313" key="2">
    <source>
        <dbReference type="Proteomes" id="UP000008021"/>
    </source>
</evidence>
<dbReference type="Proteomes" id="UP000008021">
    <property type="component" value="Chromosome 12"/>
</dbReference>